<comment type="caution">
    <text evidence="1">The sequence shown here is derived from an EMBL/GenBank/DDBJ whole genome shotgun (WGS) entry which is preliminary data.</text>
</comment>
<dbReference type="PANTHER" id="PTHR11439">
    <property type="entry name" value="GAG-POL-RELATED RETROTRANSPOSON"/>
    <property type="match status" value="1"/>
</dbReference>
<dbReference type="PANTHER" id="PTHR11439:SF508">
    <property type="entry name" value="RNA-DIRECTED DNA POLYMERASE"/>
    <property type="match status" value="1"/>
</dbReference>
<reference evidence="1" key="1">
    <citation type="journal article" date="2022" name="Int. J. Mol. Sci.">
        <title>Draft Genome of Tanacetum Coccineum: Genomic Comparison of Closely Related Tanacetum-Family Plants.</title>
        <authorList>
            <person name="Yamashiro T."/>
            <person name="Shiraishi A."/>
            <person name="Nakayama K."/>
            <person name="Satake H."/>
        </authorList>
    </citation>
    <scope>NUCLEOTIDE SEQUENCE</scope>
</reference>
<dbReference type="Proteomes" id="UP001151760">
    <property type="component" value="Unassembled WGS sequence"/>
</dbReference>
<dbReference type="CDD" id="cd09272">
    <property type="entry name" value="RNase_HI_RT_Ty1"/>
    <property type="match status" value="1"/>
</dbReference>
<evidence type="ECO:0000313" key="1">
    <source>
        <dbReference type="EMBL" id="GJT31940.1"/>
    </source>
</evidence>
<dbReference type="EMBL" id="BQNB010014750">
    <property type="protein sequence ID" value="GJT31940.1"/>
    <property type="molecule type" value="Genomic_DNA"/>
</dbReference>
<accession>A0ABQ5CXW2</accession>
<keyword evidence="2" id="KW-1185">Reference proteome</keyword>
<reference evidence="1" key="2">
    <citation type="submission" date="2022-01" db="EMBL/GenBank/DDBJ databases">
        <authorList>
            <person name="Yamashiro T."/>
            <person name="Shiraishi A."/>
            <person name="Satake H."/>
            <person name="Nakayama K."/>
        </authorList>
    </citation>
    <scope>NUCLEOTIDE SEQUENCE</scope>
</reference>
<name>A0ABQ5CXW2_9ASTR</name>
<protein>
    <submittedName>
        <fullName evidence="1">Ribonuclease H-like domain-containing protein</fullName>
    </submittedName>
</protein>
<organism evidence="1 2">
    <name type="scientific">Tanacetum coccineum</name>
    <dbReference type="NCBI Taxonomy" id="301880"/>
    <lineage>
        <taxon>Eukaryota</taxon>
        <taxon>Viridiplantae</taxon>
        <taxon>Streptophyta</taxon>
        <taxon>Embryophyta</taxon>
        <taxon>Tracheophyta</taxon>
        <taxon>Spermatophyta</taxon>
        <taxon>Magnoliopsida</taxon>
        <taxon>eudicotyledons</taxon>
        <taxon>Gunneridae</taxon>
        <taxon>Pentapetalae</taxon>
        <taxon>asterids</taxon>
        <taxon>campanulids</taxon>
        <taxon>Asterales</taxon>
        <taxon>Asteraceae</taxon>
        <taxon>Asteroideae</taxon>
        <taxon>Anthemideae</taxon>
        <taxon>Anthemidinae</taxon>
        <taxon>Tanacetum</taxon>
    </lineage>
</organism>
<proteinExistence type="predicted"/>
<sequence>MHSSLQSHFIDGLRVLRYLKSNPGSGVQFYHGKKLSLHAYLDADSAKCLISRKFVSSFCVYFCGNVISWKSKKLVTLSRSSAEAECRCMASTTYEILWLINLLKDLNVDGMLRVPLYCDSTSAIQITANLVFYDKTKHFEIDVHLVREKVAIGAISTVKINLAKNVADIFTKSLSITQHKQFCL</sequence>
<evidence type="ECO:0000313" key="2">
    <source>
        <dbReference type="Proteomes" id="UP001151760"/>
    </source>
</evidence>
<gene>
    <name evidence="1" type="ORF">Tco_0922359</name>
</gene>